<reference evidence="1" key="1">
    <citation type="submission" date="2022-08" db="EMBL/GenBank/DDBJ databases">
        <title>Genome Sequence of Lecanicillium fungicola.</title>
        <authorList>
            <person name="Buettner E."/>
        </authorList>
    </citation>
    <scope>NUCLEOTIDE SEQUENCE</scope>
    <source>
        <strain evidence="1">Babe33</strain>
    </source>
</reference>
<dbReference type="EMBL" id="JANJQO010000313">
    <property type="protein sequence ID" value="KAJ2979117.1"/>
    <property type="molecule type" value="Genomic_DNA"/>
</dbReference>
<comment type="caution">
    <text evidence="1">The sequence shown here is derived from an EMBL/GenBank/DDBJ whole genome shotgun (WGS) entry which is preliminary data.</text>
</comment>
<gene>
    <name evidence="1" type="ORF">NQ176_g3442</name>
</gene>
<protein>
    <submittedName>
        <fullName evidence="1">Uncharacterized protein</fullName>
    </submittedName>
</protein>
<organism evidence="1 2">
    <name type="scientific">Zarea fungicola</name>
    <dbReference type="NCBI Taxonomy" id="93591"/>
    <lineage>
        <taxon>Eukaryota</taxon>
        <taxon>Fungi</taxon>
        <taxon>Dikarya</taxon>
        <taxon>Ascomycota</taxon>
        <taxon>Pezizomycotina</taxon>
        <taxon>Sordariomycetes</taxon>
        <taxon>Hypocreomycetidae</taxon>
        <taxon>Hypocreales</taxon>
        <taxon>Cordycipitaceae</taxon>
        <taxon>Zarea</taxon>
    </lineage>
</organism>
<sequence length="263" mass="29284">MPFVGNSFPSSPPPARKRRRQDDDDDGRTIFTRRRPEDYASAQRCSFGGGVSYTMTSRRMVVAPMQKRSRFAPQDDNITSLYNEPESTPSHRRRSSHQTPRQKTPQPSLSITATCSDAGVRLTTKILAPCHICHRRPTKHSLDSFAQCEGCDEQTCFVCIRQCHGRGDMASVLLEQEALSRSFQMEDVDQPPTRDDGNKYHSARPAEKKPELASDANRITPAWTACGHRSVVCSRCCVERGPEGEVTCLGCLVGAVSPDSMMF</sequence>
<proteinExistence type="predicted"/>
<accession>A0ACC1NIG2</accession>
<name>A0ACC1NIG2_9HYPO</name>
<keyword evidence="2" id="KW-1185">Reference proteome</keyword>
<evidence type="ECO:0000313" key="2">
    <source>
        <dbReference type="Proteomes" id="UP001143910"/>
    </source>
</evidence>
<evidence type="ECO:0000313" key="1">
    <source>
        <dbReference type="EMBL" id="KAJ2979117.1"/>
    </source>
</evidence>
<dbReference type="Proteomes" id="UP001143910">
    <property type="component" value="Unassembled WGS sequence"/>
</dbReference>